<evidence type="ECO:0000313" key="3">
    <source>
        <dbReference type="EMBL" id="TDL15214.1"/>
    </source>
</evidence>
<keyword evidence="2" id="KW-0812">Transmembrane</keyword>
<dbReference type="Proteomes" id="UP000294933">
    <property type="component" value="Unassembled WGS sequence"/>
</dbReference>
<feature type="transmembrane region" description="Helical" evidence="2">
    <location>
        <begin position="267"/>
        <end position="290"/>
    </location>
</feature>
<evidence type="ECO:0000256" key="1">
    <source>
        <dbReference type="SAM" id="MobiDB-lite"/>
    </source>
</evidence>
<sequence>MATRRETRSAFSAAQGKLCKCMPCSASQTLDPRTNTTVSGRFLSNEEWKTHQREEQLRAQLTAHHTHSKPNTPNALPPAKSTLVATGESQSSINSDDPSSTSETSETAGDCSVGGGLGSKTMGAKKLKSRVTRSTKSLLREQEWLHRGLKLNMDLSHLQFLIRPSNENTRPEGHLSVSPAAEENQEFIDYTAWLLQRRHAVEAIDSHSNQTVENLRNSVLARVYNEEMRLISLKKVTWDQQAKRKAPELENKAVNTSKYLRSPFRDMHLTCAACILMVAALYLICNLSWIECGFALSALRAILPIAMSLVGTITPAVQNVIDSIPIDIRTVVKLCNLSPPVIPYVNCPDCFFCYPLDSSNEYPDRCTFKDTKSSKPCNRALRRKRKINGKEFIYPVRKYLYHNMKEWFGELLCRPGMEEHLDRDVFDRTNSDEGTLGDIWDGDILRTFTGPDGKAFVRSDGSGGRYVFSLSMDGFNPYQNKIGGKKAGVCGIYLIFGHPEFHILALQSIPTVGQFNVLWCPWFATYPLHVK</sequence>
<keyword evidence="4" id="KW-1185">Reference proteome</keyword>
<reference evidence="3 4" key="1">
    <citation type="submission" date="2018-06" db="EMBL/GenBank/DDBJ databases">
        <title>A transcriptomic atlas of mushroom development highlights an independent origin of complex multicellularity.</title>
        <authorList>
            <consortium name="DOE Joint Genome Institute"/>
            <person name="Krizsan K."/>
            <person name="Almasi E."/>
            <person name="Merenyi Z."/>
            <person name="Sahu N."/>
            <person name="Viragh M."/>
            <person name="Koszo T."/>
            <person name="Mondo S."/>
            <person name="Kiss B."/>
            <person name="Balint B."/>
            <person name="Kues U."/>
            <person name="Barry K."/>
            <person name="Hegedus J.C."/>
            <person name="Henrissat B."/>
            <person name="Johnson J."/>
            <person name="Lipzen A."/>
            <person name="Ohm R."/>
            <person name="Nagy I."/>
            <person name="Pangilinan J."/>
            <person name="Yan J."/>
            <person name="Xiong Y."/>
            <person name="Grigoriev I.V."/>
            <person name="Hibbett D.S."/>
            <person name="Nagy L.G."/>
        </authorList>
    </citation>
    <scope>NUCLEOTIDE SEQUENCE [LARGE SCALE GENOMIC DNA]</scope>
    <source>
        <strain evidence="3 4">SZMC22713</strain>
    </source>
</reference>
<dbReference type="OrthoDB" id="3253623at2759"/>
<feature type="compositionally biased region" description="Low complexity" evidence="1">
    <location>
        <begin position="89"/>
        <end position="107"/>
    </location>
</feature>
<dbReference type="STRING" id="50990.A0A4Y7PIA8"/>
<feature type="compositionally biased region" description="Basic residues" evidence="1">
    <location>
        <begin position="123"/>
        <end position="133"/>
    </location>
</feature>
<dbReference type="EMBL" id="ML170285">
    <property type="protein sequence ID" value="TDL15214.1"/>
    <property type="molecule type" value="Genomic_DNA"/>
</dbReference>
<protein>
    <submittedName>
        <fullName evidence="3">Uncharacterized protein</fullName>
    </submittedName>
</protein>
<accession>A0A4Y7PIA8</accession>
<name>A0A4Y7PIA8_9AGAM</name>
<organism evidence="3 4">
    <name type="scientific">Rickenella mellea</name>
    <dbReference type="NCBI Taxonomy" id="50990"/>
    <lineage>
        <taxon>Eukaryota</taxon>
        <taxon>Fungi</taxon>
        <taxon>Dikarya</taxon>
        <taxon>Basidiomycota</taxon>
        <taxon>Agaricomycotina</taxon>
        <taxon>Agaricomycetes</taxon>
        <taxon>Hymenochaetales</taxon>
        <taxon>Rickenellaceae</taxon>
        <taxon>Rickenella</taxon>
    </lineage>
</organism>
<feature type="region of interest" description="Disordered" evidence="1">
    <location>
        <begin position="63"/>
        <end position="133"/>
    </location>
</feature>
<gene>
    <name evidence="3" type="ORF">BD410DRAFT_845380</name>
</gene>
<dbReference type="AlphaFoldDB" id="A0A4Y7PIA8"/>
<evidence type="ECO:0000256" key="2">
    <source>
        <dbReference type="SAM" id="Phobius"/>
    </source>
</evidence>
<dbReference type="VEuPathDB" id="FungiDB:BD410DRAFT_845380"/>
<evidence type="ECO:0000313" key="4">
    <source>
        <dbReference type="Proteomes" id="UP000294933"/>
    </source>
</evidence>
<keyword evidence="2" id="KW-0472">Membrane</keyword>
<proteinExistence type="predicted"/>
<keyword evidence="2" id="KW-1133">Transmembrane helix</keyword>